<proteinExistence type="predicted"/>
<reference evidence="1" key="1">
    <citation type="submission" date="2022-08" db="EMBL/GenBank/DDBJ databases">
        <authorList>
            <consortium name="DOE Joint Genome Institute"/>
            <person name="Min B."/>
            <person name="Riley R."/>
            <person name="Sierra-Patev S."/>
            <person name="Naranjo-Ortiz M."/>
            <person name="Looney B."/>
            <person name="Konkel Z."/>
            <person name="Slot J.C."/>
            <person name="Sakamoto Y."/>
            <person name="Steenwyk J.L."/>
            <person name="Rokas A."/>
            <person name="Carro J."/>
            <person name="Camarero S."/>
            <person name="Ferreira P."/>
            <person name="Molpeceres G."/>
            <person name="Ruiz-Duenas F.J."/>
            <person name="Serrano A."/>
            <person name="Henrissat B."/>
            <person name="Drula E."/>
            <person name="Hughes K.W."/>
            <person name="Mata J.L."/>
            <person name="Ishikawa N.K."/>
            <person name="Vargas-Isla R."/>
            <person name="Ushijima S."/>
            <person name="Smith C.A."/>
            <person name="Ahrendt S."/>
            <person name="Andreopoulos W."/>
            <person name="He G."/>
            <person name="Labutti K."/>
            <person name="Lipzen A."/>
            <person name="Ng V."/>
            <person name="Sandor L."/>
            <person name="Barry K."/>
            <person name="Martinez A.T."/>
            <person name="Xiao Y."/>
            <person name="Gibbons J.G."/>
            <person name="Terashima K."/>
            <person name="Hibbett D.S."/>
            <person name="Grigoriev I.V."/>
        </authorList>
    </citation>
    <scope>NUCLEOTIDE SEQUENCE</scope>
    <source>
        <strain evidence="1">Sp2 HRB7682 ss15</strain>
    </source>
</reference>
<evidence type="ECO:0000313" key="2">
    <source>
        <dbReference type="Proteomes" id="UP001150238"/>
    </source>
</evidence>
<comment type="caution">
    <text evidence="1">The sequence shown here is derived from an EMBL/GenBank/DDBJ whole genome shotgun (WGS) entry which is preliminary data.</text>
</comment>
<name>A0A9W9AVB8_9AGAR</name>
<sequence length="74" mass="8618">MNHGQYFRRRCSLQTLRLETNATVQALREAGVFRRTVEHDRSWGTLTSSLHGNDRVDKANERTDIIVTVTHTRH</sequence>
<dbReference type="AlphaFoldDB" id="A0A9W9AVB8"/>
<gene>
    <name evidence="1" type="ORF">C8J55DRAFT_505738</name>
</gene>
<protein>
    <submittedName>
        <fullName evidence="1">Uncharacterized protein</fullName>
    </submittedName>
</protein>
<accession>A0A9W9AVB8</accession>
<organism evidence="1 2">
    <name type="scientific">Lentinula lateritia</name>
    <dbReference type="NCBI Taxonomy" id="40482"/>
    <lineage>
        <taxon>Eukaryota</taxon>
        <taxon>Fungi</taxon>
        <taxon>Dikarya</taxon>
        <taxon>Basidiomycota</taxon>
        <taxon>Agaricomycotina</taxon>
        <taxon>Agaricomycetes</taxon>
        <taxon>Agaricomycetidae</taxon>
        <taxon>Agaricales</taxon>
        <taxon>Marasmiineae</taxon>
        <taxon>Omphalotaceae</taxon>
        <taxon>Lentinula</taxon>
    </lineage>
</organism>
<reference evidence="1" key="2">
    <citation type="journal article" date="2023" name="Proc. Natl. Acad. Sci. U.S.A.">
        <title>A global phylogenomic analysis of the shiitake genus Lentinula.</title>
        <authorList>
            <person name="Sierra-Patev S."/>
            <person name="Min B."/>
            <person name="Naranjo-Ortiz M."/>
            <person name="Looney B."/>
            <person name="Konkel Z."/>
            <person name="Slot J.C."/>
            <person name="Sakamoto Y."/>
            <person name="Steenwyk J.L."/>
            <person name="Rokas A."/>
            <person name="Carro J."/>
            <person name="Camarero S."/>
            <person name="Ferreira P."/>
            <person name="Molpeceres G."/>
            <person name="Ruiz-Duenas F.J."/>
            <person name="Serrano A."/>
            <person name="Henrissat B."/>
            <person name="Drula E."/>
            <person name="Hughes K.W."/>
            <person name="Mata J.L."/>
            <person name="Ishikawa N.K."/>
            <person name="Vargas-Isla R."/>
            <person name="Ushijima S."/>
            <person name="Smith C.A."/>
            <person name="Donoghue J."/>
            <person name="Ahrendt S."/>
            <person name="Andreopoulos W."/>
            <person name="He G."/>
            <person name="LaButti K."/>
            <person name="Lipzen A."/>
            <person name="Ng V."/>
            <person name="Riley R."/>
            <person name="Sandor L."/>
            <person name="Barry K."/>
            <person name="Martinez A.T."/>
            <person name="Xiao Y."/>
            <person name="Gibbons J.G."/>
            <person name="Terashima K."/>
            <person name="Grigoriev I.V."/>
            <person name="Hibbett D."/>
        </authorList>
    </citation>
    <scope>NUCLEOTIDE SEQUENCE</scope>
    <source>
        <strain evidence="1">Sp2 HRB7682 ss15</strain>
    </source>
</reference>
<evidence type="ECO:0000313" key="1">
    <source>
        <dbReference type="EMBL" id="KAJ4489709.1"/>
    </source>
</evidence>
<dbReference type="Proteomes" id="UP001150238">
    <property type="component" value="Unassembled WGS sequence"/>
</dbReference>
<dbReference type="EMBL" id="JANVFS010000007">
    <property type="protein sequence ID" value="KAJ4489709.1"/>
    <property type="molecule type" value="Genomic_DNA"/>
</dbReference>